<organism evidence="9 10">
    <name type="scientific">Cellulosilyticum lentocellum (strain ATCC 49066 / DSM 5427 / NCIMB 11756 / RHM5)</name>
    <name type="common">Clostridium lentocellum</name>
    <dbReference type="NCBI Taxonomy" id="642492"/>
    <lineage>
        <taxon>Bacteria</taxon>
        <taxon>Bacillati</taxon>
        <taxon>Bacillota</taxon>
        <taxon>Clostridia</taxon>
        <taxon>Lachnospirales</taxon>
        <taxon>Cellulosilyticaceae</taxon>
        <taxon>Cellulosilyticum</taxon>
    </lineage>
</organism>
<dbReference type="InterPro" id="IPR017871">
    <property type="entry name" value="ABC_transporter-like_CS"/>
</dbReference>
<keyword evidence="4" id="KW-0067">ATP-binding</keyword>
<dbReference type="GO" id="GO:0015421">
    <property type="term" value="F:ABC-type oligopeptide transporter activity"/>
    <property type="evidence" value="ECO:0007669"/>
    <property type="project" value="TreeGrafter"/>
</dbReference>
<dbReference type="SUPFAM" id="SSF90123">
    <property type="entry name" value="ABC transporter transmembrane region"/>
    <property type="match status" value="1"/>
</dbReference>
<dbReference type="Pfam" id="PF00005">
    <property type="entry name" value="ABC_tran"/>
    <property type="match status" value="1"/>
</dbReference>
<dbReference type="EC" id="3.6.3.44" evidence="9"/>
<keyword evidence="6 7" id="KW-0472">Membrane</keyword>
<dbReference type="AlphaFoldDB" id="F2JM00"/>
<dbReference type="InterPro" id="IPR027417">
    <property type="entry name" value="P-loop_NTPase"/>
</dbReference>
<feature type="domain" description="ABC transporter" evidence="8">
    <location>
        <begin position="353"/>
        <end position="594"/>
    </location>
</feature>
<dbReference type="InterPro" id="IPR003439">
    <property type="entry name" value="ABC_transporter-like_ATP-bd"/>
</dbReference>
<dbReference type="SUPFAM" id="SSF52540">
    <property type="entry name" value="P-loop containing nucleoside triphosphate hydrolases"/>
    <property type="match status" value="1"/>
</dbReference>
<protein>
    <submittedName>
        <fullName evidence="9">Xenobiotic-transporting ATPase</fullName>
        <ecNumber evidence="9">3.6.3.44</ecNumber>
    </submittedName>
</protein>
<comment type="subcellular location">
    <subcellularLocation>
        <location evidence="1">Cell membrane</location>
        <topology evidence="1">Multi-pass membrane protein</topology>
    </subcellularLocation>
</comment>
<keyword evidence="5 7" id="KW-1133">Transmembrane helix</keyword>
<feature type="transmembrane region" description="Helical" evidence="7">
    <location>
        <begin position="172"/>
        <end position="189"/>
    </location>
</feature>
<evidence type="ECO:0000256" key="7">
    <source>
        <dbReference type="SAM" id="Phobius"/>
    </source>
</evidence>
<sequence>MGGKHQSNKEMSVWQSMGYTIKTIWHADKGCIIYTFYKNCTEEVFNAFFFVYMTKAIYACINDRAPYSELVKLIVFFCSLHIIIHLASAGHAYYIRLKTPKVYRYIFDKVITKATAIELTRYEEPDFYNKFSRALDECLNKAMDGLANLAQSLGLILAVFCAIGIIATVDPWLILFIFPPVIGSLICGDKENKMHFELRKMETPDRRVTDYVKRVFYEKKYAGEIRLYGIRNILFKKHIESYKNRYAINVKYRKKIALYQFLNAVVFFGLTYFSSYMYITFVIKATGTSRIGAYVAMLSAIGFVSWQVKEAVQKSIEAGKYCLYMNNLKDFLEYESDKAYKGDKKIEGVLGDIEFSHVSFTYEGAKSPVIKDLSLFIKRGERIALVGENGAGKTTLIKLLMGLYPITEGEIKANGCNINEFEPEDYHEHFGTVFQDLQIFALPLSENVLMRAPETEEERELVVDALIKAQFGDKLATLEKGIDTMVTKEFDDQGFVCSGGQAQKIAIARVFAKNPDIVILDEPSSALDPIAEYNMYNNMLQVSEGKTVFFISHRLSSARIADKIYFLEHGQIKESGTHDELMALDGSYAAMFRLQAKNYQESGRGEVVLHA</sequence>
<evidence type="ECO:0000313" key="10">
    <source>
        <dbReference type="Proteomes" id="UP000008467"/>
    </source>
</evidence>
<keyword evidence="2 7" id="KW-0812">Transmembrane</keyword>
<dbReference type="InterPro" id="IPR039421">
    <property type="entry name" value="Type_1_exporter"/>
</dbReference>
<evidence type="ECO:0000256" key="4">
    <source>
        <dbReference type="ARBA" id="ARBA00022840"/>
    </source>
</evidence>
<dbReference type="PANTHER" id="PTHR43394:SF1">
    <property type="entry name" value="ATP-BINDING CASSETTE SUB-FAMILY B MEMBER 10, MITOCHONDRIAL"/>
    <property type="match status" value="1"/>
</dbReference>
<dbReference type="InterPro" id="IPR036640">
    <property type="entry name" value="ABC1_TM_sf"/>
</dbReference>
<dbReference type="eggNOG" id="COG1132">
    <property type="taxonomic scope" value="Bacteria"/>
</dbReference>
<accession>F2JM00</accession>
<dbReference type="RefSeq" id="WP_013659051.1">
    <property type="nucleotide sequence ID" value="NC_015275.1"/>
</dbReference>
<keyword evidence="9" id="KW-0378">Hydrolase</keyword>
<evidence type="ECO:0000256" key="1">
    <source>
        <dbReference type="ARBA" id="ARBA00004651"/>
    </source>
</evidence>
<dbReference type="PANTHER" id="PTHR43394">
    <property type="entry name" value="ATP-DEPENDENT PERMEASE MDL1, MITOCHONDRIAL"/>
    <property type="match status" value="1"/>
</dbReference>
<evidence type="ECO:0000256" key="5">
    <source>
        <dbReference type="ARBA" id="ARBA00022989"/>
    </source>
</evidence>
<feature type="transmembrane region" description="Helical" evidence="7">
    <location>
        <begin position="73"/>
        <end position="95"/>
    </location>
</feature>
<feature type="transmembrane region" description="Helical" evidence="7">
    <location>
        <begin position="261"/>
        <end position="279"/>
    </location>
</feature>
<dbReference type="Gene3D" id="1.20.1560.10">
    <property type="entry name" value="ABC transporter type 1, transmembrane domain"/>
    <property type="match status" value="1"/>
</dbReference>
<dbReference type="SMART" id="SM00382">
    <property type="entry name" value="AAA"/>
    <property type="match status" value="1"/>
</dbReference>
<gene>
    <name evidence="9" type="ordered locus">Clole_4104</name>
</gene>
<evidence type="ECO:0000256" key="2">
    <source>
        <dbReference type="ARBA" id="ARBA00022692"/>
    </source>
</evidence>
<dbReference type="GO" id="GO:0005524">
    <property type="term" value="F:ATP binding"/>
    <property type="evidence" value="ECO:0007669"/>
    <property type="project" value="UniProtKB-KW"/>
</dbReference>
<evidence type="ECO:0000313" key="9">
    <source>
        <dbReference type="EMBL" id="ADZ85780.1"/>
    </source>
</evidence>
<keyword evidence="3" id="KW-0547">Nucleotide-binding</keyword>
<evidence type="ECO:0000259" key="8">
    <source>
        <dbReference type="PROSITE" id="PS50893"/>
    </source>
</evidence>
<dbReference type="CDD" id="cd03228">
    <property type="entry name" value="ABCC_MRP_Like"/>
    <property type="match status" value="1"/>
</dbReference>
<dbReference type="InterPro" id="IPR003593">
    <property type="entry name" value="AAA+_ATPase"/>
</dbReference>
<dbReference type="HOGENOM" id="CLU_000604_84_3_9"/>
<feature type="transmembrane region" description="Helical" evidence="7">
    <location>
        <begin position="146"/>
        <end position="166"/>
    </location>
</feature>
<evidence type="ECO:0000256" key="3">
    <source>
        <dbReference type="ARBA" id="ARBA00022741"/>
    </source>
</evidence>
<keyword evidence="10" id="KW-1185">Reference proteome</keyword>
<reference evidence="9 10" key="1">
    <citation type="journal article" date="2011" name="J. Bacteriol.">
        <title>Complete genome sequence of the cellulose-degrading bacterium Cellulosilyticum lentocellum.</title>
        <authorList>
            <consortium name="US DOE Joint Genome Institute"/>
            <person name="Miller D.A."/>
            <person name="Suen G."/>
            <person name="Bruce D."/>
            <person name="Copeland A."/>
            <person name="Cheng J.F."/>
            <person name="Detter C."/>
            <person name="Goodwin L.A."/>
            <person name="Han C.S."/>
            <person name="Hauser L.J."/>
            <person name="Land M.L."/>
            <person name="Lapidus A."/>
            <person name="Lucas S."/>
            <person name="Meincke L."/>
            <person name="Pitluck S."/>
            <person name="Tapia R."/>
            <person name="Teshima H."/>
            <person name="Woyke T."/>
            <person name="Fox B.G."/>
            <person name="Angert E.R."/>
            <person name="Currie C.R."/>
        </authorList>
    </citation>
    <scope>NUCLEOTIDE SEQUENCE [LARGE SCALE GENOMIC DNA]</scope>
    <source>
        <strain evidence="10">ATCC 49066 / DSM 5427 / NCIMB 11756 / RHM5</strain>
    </source>
</reference>
<proteinExistence type="predicted"/>
<dbReference type="GO" id="GO:0005886">
    <property type="term" value="C:plasma membrane"/>
    <property type="evidence" value="ECO:0007669"/>
    <property type="project" value="UniProtKB-SubCell"/>
</dbReference>
<dbReference type="PROSITE" id="PS00211">
    <property type="entry name" value="ABC_TRANSPORTER_1"/>
    <property type="match status" value="1"/>
</dbReference>
<dbReference type="STRING" id="642492.Clole_4104"/>
<dbReference type="GO" id="GO:0016887">
    <property type="term" value="F:ATP hydrolysis activity"/>
    <property type="evidence" value="ECO:0007669"/>
    <property type="project" value="InterPro"/>
</dbReference>
<dbReference type="Proteomes" id="UP000008467">
    <property type="component" value="Chromosome"/>
</dbReference>
<evidence type="ECO:0000256" key="6">
    <source>
        <dbReference type="ARBA" id="ARBA00023136"/>
    </source>
</evidence>
<dbReference type="PROSITE" id="PS50893">
    <property type="entry name" value="ABC_TRANSPORTER_2"/>
    <property type="match status" value="1"/>
</dbReference>
<dbReference type="EMBL" id="CP002582">
    <property type="protein sequence ID" value="ADZ85780.1"/>
    <property type="molecule type" value="Genomic_DNA"/>
</dbReference>
<name>F2JM00_CELLD</name>
<dbReference type="KEGG" id="cle:Clole_4104"/>
<dbReference type="Gene3D" id="3.40.50.300">
    <property type="entry name" value="P-loop containing nucleotide triphosphate hydrolases"/>
    <property type="match status" value="1"/>
</dbReference>